<dbReference type="InterPro" id="IPR018202">
    <property type="entry name" value="Ser_caboxypep_ser_AS"/>
</dbReference>
<dbReference type="Proteomes" id="UP000886885">
    <property type="component" value="Chromosome 5A"/>
</dbReference>
<protein>
    <recommendedName>
        <fullName evidence="7">Carboxypeptidase</fullName>
        <ecNumber evidence="7">3.4.16.-</ecNumber>
    </recommendedName>
</protein>
<evidence type="ECO:0000256" key="4">
    <source>
        <dbReference type="ARBA" id="ARBA00022670"/>
    </source>
</evidence>
<dbReference type="PANTHER" id="PTHR11802:SF31">
    <property type="entry name" value="SERINE CARBOXYPEPTIDASE-LIKE 34"/>
    <property type="match status" value="1"/>
</dbReference>
<dbReference type="PROSITE" id="PS00131">
    <property type="entry name" value="CARBOXYPEPT_SER_SER"/>
    <property type="match status" value="1"/>
</dbReference>
<evidence type="ECO:0000256" key="6">
    <source>
        <dbReference type="ARBA" id="ARBA00023180"/>
    </source>
</evidence>
<keyword evidence="2" id="KW-0964">Secreted</keyword>
<keyword evidence="3 7" id="KW-0121">Carboxypeptidase</keyword>
<dbReference type="OrthoDB" id="911031at2759"/>
<evidence type="ECO:0000256" key="7">
    <source>
        <dbReference type="RuleBase" id="RU361156"/>
    </source>
</evidence>
<keyword evidence="4 7" id="KW-0645">Protease</keyword>
<dbReference type="Pfam" id="PF00450">
    <property type="entry name" value="Peptidase_S10"/>
    <property type="match status" value="3"/>
</dbReference>
<dbReference type="GO" id="GO:0006508">
    <property type="term" value="P:proteolysis"/>
    <property type="evidence" value="ECO:0007669"/>
    <property type="project" value="UniProtKB-KW"/>
</dbReference>
<dbReference type="AlphaFoldDB" id="A0A8X7ZWG0"/>
<gene>
    <name evidence="8" type="ORF">POTOM_019003</name>
</gene>
<feature type="chain" id="PRO_5036516916" description="Carboxypeptidase" evidence="7">
    <location>
        <begin position="27"/>
        <end position="554"/>
    </location>
</feature>
<dbReference type="PANTHER" id="PTHR11802">
    <property type="entry name" value="SERINE PROTEASE FAMILY S10 SERINE CARBOXYPEPTIDASE"/>
    <property type="match status" value="1"/>
</dbReference>
<name>A0A8X7ZWG0_POPTO</name>
<accession>A0A8X7ZWG0</accession>
<keyword evidence="6" id="KW-0325">Glycoprotein</keyword>
<evidence type="ECO:0000256" key="3">
    <source>
        <dbReference type="ARBA" id="ARBA00022645"/>
    </source>
</evidence>
<evidence type="ECO:0000256" key="5">
    <source>
        <dbReference type="ARBA" id="ARBA00022801"/>
    </source>
</evidence>
<keyword evidence="5 7" id="KW-0378">Hydrolase</keyword>
<comment type="caution">
    <text evidence="8">The sequence shown here is derived from an EMBL/GenBank/DDBJ whole genome shotgun (WGS) entry which is preliminary data.</text>
</comment>
<dbReference type="EC" id="3.4.16.-" evidence="7"/>
<dbReference type="InterPro" id="IPR001563">
    <property type="entry name" value="Peptidase_S10"/>
</dbReference>
<dbReference type="GO" id="GO:0005576">
    <property type="term" value="C:extracellular region"/>
    <property type="evidence" value="ECO:0007669"/>
    <property type="project" value="UniProtKB-SubCell"/>
</dbReference>
<keyword evidence="9" id="KW-1185">Reference proteome</keyword>
<dbReference type="InterPro" id="IPR033124">
    <property type="entry name" value="Ser_caboxypep_his_AS"/>
</dbReference>
<reference evidence="8" key="1">
    <citation type="journal article" date="2020" name="bioRxiv">
        <title>Hybrid origin of Populus tomentosa Carr. identified through genome sequencing and phylogenomic analysis.</title>
        <authorList>
            <person name="An X."/>
            <person name="Gao K."/>
            <person name="Chen Z."/>
            <person name="Li J."/>
            <person name="Yang X."/>
            <person name="Yang X."/>
            <person name="Zhou J."/>
            <person name="Guo T."/>
            <person name="Zhao T."/>
            <person name="Huang S."/>
            <person name="Miao D."/>
            <person name="Khan W.U."/>
            <person name="Rao P."/>
            <person name="Ye M."/>
            <person name="Lei B."/>
            <person name="Liao W."/>
            <person name="Wang J."/>
            <person name="Ji L."/>
            <person name="Li Y."/>
            <person name="Guo B."/>
            <person name="Mustafa N.S."/>
            <person name="Li S."/>
            <person name="Yun Q."/>
            <person name="Keller S.R."/>
            <person name="Mao J."/>
            <person name="Zhang R."/>
            <person name="Strauss S.H."/>
        </authorList>
    </citation>
    <scope>NUCLEOTIDE SEQUENCE</scope>
    <source>
        <strain evidence="8">GM15</strain>
        <tissue evidence="8">Leaf</tissue>
    </source>
</reference>
<organism evidence="8 9">
    <name type="scientific">Populus tomentosa</name>
    <name type="common">Chinese white poplar</name>
    <dbReference type="NCBI Taxonomy" id="118781"/>
    <lineage>
        <taxon>Eukaryota</taxon>
        <taxon>Viridiplantae</taxon>
        <taxon>Streptophyta</taxon>
        <taxon>Embryophyta</taxon>
        <taxon>Tracheophyta</taxon>
        <taxon>Spermatophyta</taxon>
        <taxon>Magnoliopsida</taxon>
        <taxon>eudicotyledons</taxon>
        <taxon>Gunneridae</taxon>
        <taxon>Pentapetalae</taxon>
        <taxon>rosids</taxon>
        <taxon>fabids</taxon>
        <taxon>Malpighiales</taxon>
        <taxon>Salicaceae</taxon>
        <taxon>Saliceae</taxon>
        <taxon>Populus</taxon>
    </lineage>
</organism>
<evidence type="ECO:0000313" key="9">
    <source>
        <dbReference type="Proteomes" id="UP000886885"/>
    </source>
</evidence>
<proteinExistence type="inferred from homology"/>
<evidence type="ECO:0000313" key="8">
    <source>
        <dbReference type="EMBL" id="KAG6775527.1"/>
    </source>
</evidence>
<dbReference type="PROSITE" id="PS00560">
    <property type="entry name" value="CARBOXYPEPT_SER_HIS"/>
    <property type="match status" value="1"/>
</dbReference>
<sequence length="554" mass="61231">MDSKKVSLVLIVSFLFLATISPCAFSMREIPLTSDGVDGIATSNTKNIPLSNVMMPKSADDCLPSGPGCSSVGFGEAQELGPFSVEEGPSIFSANSSKGDPLLQKRAALTFFLVSLLSNDTAANLLFLDSPAGVGFSYSNTSLDVQGDALDAHTFLLNWFKRCPQFKSSEFYIAGESYAGHYVPQLAEVIFDENKNSTEDTYINLEVFVIGNAILDDETDQKGTIDYAWDHATISDGVYNSIKKNCDFISNLTEECWDSLLKYYNVYKIINVYSLYSPTYPLDQPFSKSTKMFADILRRIPAGYDPCTMNATDYFNLPDVQAALHANVTNIPGPYVLCNNDVNRAWQASATSILPVIKKLINGGIRAIQDADRVTELPGQTLVKFQQYSRFVAIDENYGKALFYWFFEATQKPEKKPLLLRLNGDNRSLDVQGDNLVLQMLCAGMPILAWQDSATSILPVIKKLINGGIRVWVFSGDTDARVPVTSTRYTLNKLGLNITEDWTPWLEAGQITYDGLTFITVRGAGHQVPSYAPKHALQLVRHFLANKKLPSVAF</sequence>
<comment type="subcellular location">
    <subcellularLocation>
        <location evidence="1">Secreted</location>
    </subcellularLocation>
</comment>
<dbReference type="GO" id="GO:0005773">
    <property type="term" value="C:vacuole"/>
    <property type="evidence" value="ECO:0007669"/>
    <property type="project" value="TreeGrafter"/>
</dbReference>
<dbReference type="GO" id="GO:0004185">
    <property type="term" value="F:serine-type carboxypeptidase activity"/>
    <property type="evidence" value="ECO:0007669"/>
    <property type="project" value="UniProtKB-UniRule"/>
</dbReference>
<comment type="similarity">
    <text evidence="7">Belongs to the peptidase S10 family.</text>
</comment>
<evidence type="ECO:0000256" key="2">
    <source>
        <dbReference type="ARBA" id="ARBA00022525"/>
    </source>
</evidence>
<keyword evidence="7" id="KW-0732">Signal</keyword>
<feature type="signal peptide" evidence="7">
    <location>
        <begin position="1"/>
        <end position="26"/>
    </location>
</feature>
<evidence type="ECO:0000256" key="1">
    <source>
        <dbReference type="ARBA" id="ARBA00004613"/>
    </source>
</evidence>
<dbReference type="EMBL" id="JAAWWB010000009">
    <property type="protein sequence ID" value="KAG6775527.1"/>
    <property type="molecule type" value="Genomic_DNA"/>
</dbReference>